<keyword evidence="9 11" id="KW-0811">Translocation</keyword>
<dbReference type="GO" id="GO:0043952">
    <property type="term" value="P:protein transport by the Sec complex"/>
    <property type="evidence" value="ECO:0007669"/>
    <property type="project" value="TreeGrafter"/>
</dbReference>
<keyword evidence="7 11" id="KW-0653">Protein transport</keyword>
<evidence type="ECO:0000256" key="7">
    <source>
        <dbReference type="ARBA" id="ARBA00022927"/>
    </source>
</evidence>
<dbReference type="RefSeq" id="WP_242641404.1">
    <property type="nucleotide sequence ID" value="NZ_LN906597.1"/>
</dbReference>
<dbReference type="GO" id="GO:0015450">
    <property type="term" value="F:protein-transporting ATPase activity"/>
    <property type="evidence" value="ECO:0007669"/>
    <property type="project" value="UniProtKB-UniRule"/>
</dbReference>
<organism evidence="13 14">
    <name type="scientific">Candidatus Ichthyocystis hellenicum</name>
    <dbReference type="NCBI Taxonomy" id="1561003"/>
    <lineage>
        <taxon>Bacteria</taxon>
        <taxon>Pseudomonadati</taxon>
        <taxon>Pseudomonadota</taxon>
        <taxon>Betaproteobacteria</taxon>
        <taxon>Burkholderiales</taxon>
        <taxon>Candidatus Ichthyocystis</taxon>
    </lineage>
</organism>
<keyword evidence="4 11" id="KW-0813">Transport</keyword>
<evidence type="ECO:0000256" key="4">
    <source>
        <dbReference type="ARBA" id="ARBA00022448"/>
    </source>
</evidence>
<evidence type="ECO:0000256" key="6">
    <source>
        <dbReference type="ARBA" id="ARBA00022692"/>
    </source>
</evidence>
<proteinExistence type="inferred from homology"/>
<gene>
    <name evidence="13" type="primary">secG</name>
    <name evidence="13" type="ORF">Ark11_1021</name>
</gene>
<evidence type="ECO:0000256" key="9">
    <source>
        <dbReference type="ARBA" id="ARBA00023010"/>
    </source>
</evidence>
<dbReference type="NCBIfam" id="TIGR00810">
    <property type="entry name" value="secG"/>
    <property type="match status" value="1"/>
</dbReference>
<evidence type="ECO:0000256" key="12">
    <source>
        <dbReference type="SAM" id="MobiDB-lite"/>
    </source>
</evidence>
<feature type="transmembrane region" description="Helical" evidence="11">
    <location>
        <begin position="6"/>
        <end position="25"/>
    </location>
</feature>
<dbReference type="AlphaFoldDB" id="A0A0S4M3N3"/>
<reference evidence="14" key="1">
    <citation type="submission" date="2015-11" db="EMBL/GenBank/DDBJ databases">
        <authorList>
            <person name="Seth-Smith H.M.B."/>
        </authorList>
    </citation>
    <scope>NUCLEOTIDE SEQUENCE [LARGE SCALE GENOMIC DNA]</scope>
    <source>
        <strain evidence="14">2013Ark11</strain>
    </source>
</reference>
<evidence type="ECO:0000256" key="8">
    <source>
        <dbReference type="ARBA" id="ARBA00022989"/>
    </source>
</evidence>
<keyword evidence="14" id="KW-1185">Reference proteome</keyword>
<protein>
    <recommendedName>
        <fullName evidence="3 11">Protein-export membrane protein SecG</fullName>
    </recommendedName>
</protein>
<evidence type="ECO:0000256" key="2">
    <source>
        <dbReference type="ARBA" id="ARBA00008445"/>
    </source>
</evidence>
<dbReference type="Pfam" id="PF03840">
    <property type="entry name" value="SecG"/>
    <property type="match status" value="1"/>
</dbReference>
<dbReference type="STRING" id="1561003.Ark11_1021"/>
<keyword evidence="8 11" id="KW-1133">Transmembrane helix</keyword>
<sequence>MDFILGVVVFFHIFVSLSLVILVLLQQGKGADAGAAFGSGSGASGTMFGAAGSGSFLSRLTAIAVTVFFLTSLTLTYLVSHRRSASHKGVLDRVSVVSSAKSLDLPKPSNDVKAPDDIKFPPKVNKS</sequence>
<dbReference type="InterPro" id="IPR004692">
    <property type="entry name" value="SecG"/>
</dbReference>
<evidence type="ECO:0000256" key="11">
    <source>
        <dbReference type="RuleBase" id="RU365087"/>
    </source>
</evidence>
<feature type="region of interest" description="Disordered" evidence="12">
    <location>
        <begin position="102"/>
        <end position="127"/>
    </location>
</feature>
<dbReference type="Proteomes" id="UP000198651">
    <property type="component" value="Chromosome I"/>
</dbReference>
<feature type="transmembrane region" description="Helical" evidence="11">
    <location>
        <begin position="56"/>
        <end position="79"/>
    </location>
</feature>
<dbReference type="PANTHER" id="PTHR34182">
    <property type="entry name" value="PROTEIN-EXPORT MEMBRANE PROTEIN SECG"/>
    <property type="match status" value="1"/>
</dbReference>
<dbReference type="EMBL" id="LN906597">
    <property type="protein sequence ID" value="CUT17840.1"/>
    <property type="molecule type" value="Genomic_DNA"/>
</dbReference>
<evidence type="ECO:0000256" key="10">
    <source>
        <dbReference type="ARBA" id="ARBA00023136"/>
    </source>
</evidence>
<dbReference type="PATRIC" id="fig|1561003.3.peg.1045"/>
<dbReference type="PRINTS" id="PR01651">
    <property type="entry name" value="SECGEXPORT"/>
</dbReference>
<accession>A0A0S4M3N3</accession>
<evidence type="ECO:0000313" key="14">
    <source>
        <dbReference type="Proteomes" id="UP000198651"/>
    </source>
</evidence>
<dbReference type="GO" id="GO:0065002">
    <property type="term" value="P:intracellular protein transmembrane transport"/>
    <property type="evidence" value="ECO:0007669"/>
    <property type="project" value="TreeGrafter"/>
</dbReference>
<evidence type="ECO:0000256" key="1">
    <source>
        <dbReference type="ARBA" id="ARBA00004651"/>
    </source>
</evidence>
<dbReference type="GO" id="GO:0005886">
    <property type="term" value="C:plasma membrane"/>
    <property type="evidence" value="ECO:0007669"/>
    <property type="project" value="UniProtKB-SubCell"/>
</dbReference>
<dbReference type="PANTHER" id="PTHR34182:SF1">
    <property type="entry name" value="PROTEIN-EXPORT MEMBRANE PROTEIN SECG"/>
    <property type="match status" value="1"/>
</dbReference>
<dbReference type="GO" id="GO:0009306">
    <property type="term" value="P:protein secretion"/>
    <property type="evidence" value="ECO:0007669"/>
    <property type="project" value="UniProtKB-UniRule"/>
</dbReference>
<comment type="similarity">
    <text evidence="2 11">Belongs to the SecG family.</text>
</comment>
<comment type="subcellular location">
    <subcellularLocation>
        <location evidence="1 11">Cell membrane</location>
        <topology evidence="1 11">Multi-pass membrane protein</topology>
    </subcellularLocation>
</comment>
<comment type="function">
    <text evidence="11">Involved in protein export. Participates in an early event of protein translocation.</text>
</comment>
<name>A0A0S4M3N3_9BURK</name>
<evidence type="ECO:0000256" key="5">
    <source>
        <dbReference type="ARBA" id="ARBA00022475"/>
    </source>
</evidence>
<evidence type="ECO:0000256" key="3">
    <source>
        <dbReference type="ARBA" id="ARBA00017876"/>
    </source>
</evidence>
<keyword evidence="5 11" id="KW-1003">Cell membrane</keyword>
<keyword evidence="10 11" id="KW-0472">Membrane</keyword>
<keyword evidence="6 11" id="KW-0812">Transmembrane</keyword>
<evidence type="ECO:0000313" key="13">
    <source>
        <dbReference type="EMBL" id="CUT17840.1"/>
    </source>
</evidence>